<feature type="compositionally biased region" description="Basic and acidic residues" evidence="1">
    <location>
        <begin position="116"/>
        <end position="135"/>
    </location>
</feature>
<reference evidence="3" key="2">
    <citation type="submission" date="2017-12" db="EMBL/GenBank/DDBJ databases">
        <title>Genome sequence of the Bar-tailed Godwit (Limosa lapponica baueri).</title>
        <authorList>
            <person name="Lima N.C.B."/>
            <person name="Parody-Merino A.M."/>
            <person name="Battley P.F."/>
            <person name="Fidler A.E."/>
            <person name="Prosdocimi F."/>
        </authorList>
    </citation>
    <scope>NUCLEOTIDE SEQUENCE [LARGE SCALE GENOMIC DNA]</scope>
</reference>
<organism evidence="2 3">
    <name type="scientific">Limosa lapponica baueri</name>
    <dbReference type="NCBI Taxonomy" id="1758121"/>
    <lineage>
        <taxon>Eukaryota</taxon>
        <taxon>Metazoa</taxon>
        <taxon>Chordata</taxon>
        <taxon>Craniata</taxon>
        <taxon>Vertebrata</taxon>
        <taxon>Euteleostomi</taxon>
        <taxon>Archelosauria</taxon>
        <taxon>Archosauria</taxon>
        <taxon>Dinosauria</taxon>
        <taxon>Saurischia</taxon>
        <taxon>Theropoda</taxon>
        <taxon>Coelurosauria</taxon>
        <taxon>Aves</taxon>
        <taxon>Neognathae</taxon>
        <taxon>Neoaves</taxon>
        <taxon>Charadriiformes</taxon>
        <taxon>Scolopacidae</taxon>
        <taxon>Limosa</taxon>
    </lineage>
</organism>
<dbReference type="AlphaFoldDB" id="A0A2I0T241"/>
<evidence type="ECO:0000313" key="2">
    <source>
        <dbReference type="EMBL" id="PKU27868.1"/>
    </source>
</evidence>
<protein>
    <submittedName>
        <fullName evidence="2">Uncharacterized protein</fullName>
    </submittedName>
</protein>
<sequence>MAGAMMRIGDQLILEEDYDETYIPSEQDKILLFEELKEKWQMEDVMGECVHKPDHRFSVREKSTGPDGDVERSPGILQAREKENLYHRNNERTLSDASPADDWSLQETADIPYAQEELRSHSKVSESRSKRKVQDEALGEAISLPKSSEATSRPEREGLKQRELLDVGADPEVDGGNGVLESHSAVPHEITDVLPCSQGADAKRRIDVEPTSKYLFLSAEDGWRVREGVQL</sequence>
<dbReference type="OrthoDB" id="6344460at2759"/>
<keyword evidence="3" id="KW-1185">Reference proteome</keyword>
<feature type="compositionally biased region" description="Basic and acidic residues" evidence="1">
    <location>
        <begin position="152"/>
        <end position="161"/>
    </location>
</feature>
<accession>A0A2I0T241</accession>
<feature type="region of interest" description="Disordered" evidence="1">
    <location>
        <begin position="56"/>
        <end position="103"/>
    </location>
</feature>
<feature type="compositionally biased region" description="Basic and acidic residues" evidence="1">
    <location>
        <begin position="56"/>
        <end position="72"/>
    </location>
</feature>
<dbReference type="Proteomes" id="UP000233556">
    <property type="component" value="Unassembled WGS sequence"/>
</dbReference>
<feature type="compositionally biased region" description="Basic and acidic residues" evidence="1">
    <location>
        <begin position="79"/>
        <end position="94"/>
    </location>
</feature>
<evidence type="ECO:0000313" key="3">
    <source>
        <dbReference type="Proteomes" id="UP000233556"/>
    </source>
</evidence>
<reference evidence="3" key="1">
    <citation type="submission" date="2017-11" db="EMBL/GenBank/DDBJ databases">
        <authorList>
            <person name="Lima N.C."/>
            <person name="Parody-Merino A.M."/>
            <person name="Battley P.F."/>
            <person name="Fidler A.E."/>
            <person name="Prosdocimi F."/>
        </authorList>
    </citation>
    <scope>NUCLEOTIDE SEQUENCE [LARGE SCALE GENOMIC DNA]</scope>
</reference>
<proteinExistence type="predicted"/>
<feature type="region of interest" description="Disordered" evidence="1">
    <location>
        <begin position="116"/>
        <end position="161"/>
    </location>
</feature>
<name>A0A2I0T241_LIMLA</name>
<dbReference type="EMBL" id="KZ523877">
    <property type="protein sequence ID" value="PKU27868.1"/>
    <property type="molecule type" value="Genomic_DNA"/>
</dbReference>
<evidence type="ECO:0000256" key="1">
    <source>
        <dbReference type="SAM" id="MobiDB-lite"/>
    </source>
</evidence>
<gene>
    <name evidence="2" type="ORF">llap_21828</name>
</gene>